<dbReference type="InterPro" id="IPR011009">
    <property type="entry name" value="Kinase-like_dom_sf"/>
</dbReference>
<evidence type="ECO:0000256" key="1">
    <source>
        <dbReference type="SAM" id="MobiDB-lite"/>
    </source>
</evidence>
<dbReference type="SUPFAM" id="SSF56112">
    <property type="entry name" value="Protein kinase-like (PK-like)"/>
    <property type="match status" value="1"/>
</dbReference>
<keyword evidence="3" id="KW-1185">Reference proteome</keyword>
<accession>A0ABY4N5I2</accession>
<sequence length="337" mass="36058">MSTKGDHRSDPSPGPEPAPSPCPEPESGPEPGPAPGPTQLPRPSGAQILAARDVAAQRLGVTLGAAFPEGSTGWVGAATGARGEDLVLKVAWAHEEARDEALGMSIWSSGPDSGREEPRPIVPRVLEARREGALSVLLMERVRPGTTLARSGLPPQREDEVVAGLLRRLWIPADDLPGAPEHGFRPLAHMCAWWADEAAERLARDSRGLPEELVRRGLDLFRALPREHGVPEVLLATDLHHHNVLAAGGEGPDHGGSWLVIDPKPYVGDPHYDLLQHMFNAEDRLVEDPSGFSARMARLTGLDPERTARWLLARCIQEAPGSAAAARAALRLAADGI</sequence>
<name>A0ABY4N5I2_9MICO</name>
<feature type="compositionally biased region" description="Basic and acidic residues" evidence="1">
    <location>
        <begin position="1"/>
        <end position="10"/>
    </location>
</feature>
<evidence type="ECO:0000313" key="3">
    <source>
        <dbReference type="Proteomes" id="UP001055868"/>
    </source>
</evidence>
<keyword evidence="2" id="KW-0418">Kinase</keyword>
<dbReference type="Proteomes" id="UP001055868">
    <property type="component" value="Chromosome"/>
</dbReference>
<dbReference type="RefSeq" id="WP_249478209.1">
    <property type="nucleotide sequence ID" value="NZ_CP097218.1"/>
</dbReference>
<dbReference type="EMBL" id="CP097218">
    <property type="protein sequence ID" value="UQN29047.1"/>
    <property type="molecule type" value="Genomic_DNA"/>
</dbReference>
<keyword evidence="2" id="KW-0808">Transferase</keyword>
<gene>
    <name evidence="2" type="ORF">M4486_15650</name>
</gene>
<reference evidence="2" key="1">
    <citation type="submission" date="2022-05" db="EMBL/GenBank/DDBJ databases">
        <title>Genomic analysis of Brachybacterium sp. CBA3104.</title>
        <authorList>
            <person name="Roh S.W."/>
            <person name="Kim Y.B."/>
            <person name="Kim Y."/>
        </authorList>
    </citation>
    <scope>NUCLEOTIDE SEQUENCE</scope>
    <source>
        <strain evidence="2">CBA3104</strain>
    </source>
</reference>
<dbReference type="InterPro" id="IPR006748">
    <property type="entry name" value="NH2Glyco/OHUrea_AB-resist_kin"/>
</dbReference>
<dbReference type="GO" id="GO:0016301">
    <property type="term" value="F:kinase activity"/>
    <property type="evidence" value="ECO:0007669"/>
    <property type="project" value="UniProtKB-KW"/>
</dbReference>
<organism evidence="2 3">
    <name type="scientific">Brachybacterium kimchii</name>
    <dbReference type="NCBI Taxonomy" id="2942909"/>
    <lineage>
        <taxon>Bacteria</taxon>
        <taxon>Bacillati</taxon>
        <taxon>Actinomycetota</taxon>
        <taxon>Actinomycetes</taxon>
        <taxon>Micrococcales</taxon>
        <taxon>Dermabacteraceae</taxon>
        <taxon>Brachybacterium</taxon>
    </lineage>
</organism>
<evidence type="ECO:0000313" key="2">
    <source>
        <dbReference type="EMBL" id="UQN29047.1"/>
    </source>
</evidence>
<feature type="region of interest" description="Disordered" evidence="1">
    <location>
        <begin position="1"/>
        <end position="44"/>
    </location>
</feature>
<dbReference type="Pfam" id="PF04655">
    <property type="entry name" value="APH_6_hur"/>
    <property type="match status" value="1"/>
</dbReference>
<protein>
    <submittedName>
        <fullName evidence="2">Kinase</fullName>
    </submittedName>
</protein>
<proteinExistence type="predicted"/>
<feature type="compositionally biased region" description="Pro residues" evidence="1">
    <location>
        <begin position="12"/>
        <end position="40"/>
    </location>
</feature>